<sequence length="243" mass="27951">MCISSGERVKTRKQRELAIRHDLIIHSAAELIRSEGMNAVRMERLAQITEYSKGTVYQHFSGREDVLMTVSNRILAQQMECISELKHAALSLREQLIAMVFVNRMITNRHHGQLELLRFVQSADCHAKAADKTVEEHSQYYSALVDSVYGVIREAVNKKELQLGENRTVDDVFYSIWAFSFGVTYLDSLAQIRESKICPTIPDNKITTLISAAFDNLNWRPLSRKYHDDELYLKVKDICNKIN</sequence>
<dbReference type="PANTHER" id="PTHR30055">
    <property type="entry name" value="HTH-TYPE TRANSCRIPTIONAL REGULATOR RUTR"/>
    <property type="match status" value="1"/>
</dbReference>
<dbReference type="PANTHER" id="PTHR30055:SF234">
    <property type="entry name" value="HTH-TYPE TRANSCRIPTIONAL REGULATOR BETI"/>
    <property type="match status" value="1"/>
</dbReference>
<keyword evidence="1" id="KW-0805">Transcription regulation</keyword>
<organism evidence="6 7">
    <name type="scientific">Photobacterium lutimaris</name>
    <dbReference type="NCBI Taxonomy" id="388278"/>
    <lineage>
        <taxon>Bacteria</taxon>
        <taxon>Pseudomonadati</taxon>
        <taxon>Pseudomonadota</taxon>
        <taxon>Gammaproteobacteria</taxon>
        <taxon>Vibrionales</taxon>
        <taxon>Vibrionaceae</taxon>
        <taxon>Photobacterium</taxon>
    </lineage>
</organism>
<dbReference type="EMBL" id="PYMH01000010">
    <property type="protein sequence ID" value="PSU32182.1"/>
    <property type="molecule type" value="Genomic_DNA"/>
</dbReference>
<dbReference type="AlphaFoldDB" id="A0A2T3IUV1"/>
<reference evidence="6 7" key="1">
    <citation type="submission" date="2018-03" db="EMBL/GenBank/DDBJ databases">
        <title>Whole genome sequencing of Histamine producing bacteria.</title>
        <authorList>
            <person name="Butler K."/>
        </authorList>
    </citation>
    <scope>NUCLEOTIDE SEQUENCE [LARGE SCALE GENOMIC DNA]</scope>
    <source>
        <strain evidence="6 7">JCM 13586</strain>
    </source>
</reference>
<protein>
    <recommendedName>
        <fullName evidence="5">HTH tetR-type domain-containing protein</fullName>
    </recommendedName>
</protein>
<gene>
    <name evidence="6" type="ORF">C9I99_18405</name>
</gene>
<evidence type="ECO:0000256" key="3">
    <source>
        <dbReference type="ARBA" id="ARBA00023163"/>
    </source>
</evidence>
<dbReference type="PRINTS" id="PR00455">
    <property type="entry name" value="HTHTETR"/>
</dbReference>
<dbReference type="GO" id="GO:0003700">
    <property type="term" value="F:DNA-binding transcription factor activity"/>
    <property type="evidence" value="ECO:0007669"/>
    <property type="project" value="TreeGrafter"/>
</dbReference>
<dbReference type="InterPro" id="IPR001647">
    <property type="entry name" value="HTH_TetR"/>
</dbReference>
<keyword evidence="3" id="KW-0804">Transcription</keyword>
<accession>A0A2T3IUV1</accession>
<evidence type="ECO:0000313" key="7">
    <source>
        <dbReference type="Proteomes" id="UP000241222"/>
    </source>
</evidence>
<evidence type="ECO:0000313" key="6">
    <source>
        <dbReference type="EMBL" id="PSU32182.1"/>
    </source>
</evidence>
<feature type="domain" description="HTH tetR-type" evidence="5">
    <location>
        <begin position="18"/>
        <end position="78"/>
    </location>
</feature>
<dbReference type="PROSITE" id="PS50977">
    <property type="entry name" value="HTH_TETR_2"/>
    <property type="match status" value="1"/>
</dbReference>
<evidence type="ECO:0000256" key="2">
    <source>
        <dbReference type="ARBA" id="ARBA00023125"/>
    </source>
</evidence>
<dbReference type="OrthoDB" id="63332at2"/>
<dbReference type="Gene3D" id="1.10.357.10">
    <property type="entry name" value="Tetracycline Repressor, domain 2"/>
    <property type="match status" value="1"/>
</dbReference>
<dbReference type="InterPro" id="IPR009057">
    <property type="entry name" value="Homeodomain-like_sf"/>
</dbReference>
<evidence type="ECO:0000256" key="4">
    <source>
        <dbReference type="PROSITE-ProRule" id="PRU00335"/>
    </source>
</evidence>
<keyword evidence="7" id="KW-1185">Reference proteome</keyword>
<dbReference type="GO" id="GO:0000976">
    <property type="term" value="F:transcription cis-regulatory region binding"/>
    <property type="evidence" value="ECO:0007669"/>
    <property type="project" value="TreeGrafter"/>
</dbReference>
<feature type="DNA-binding region" description="H-T-H motif" evidence="4">
    <location>
        <begin position="41"/>
        <end position="60"/>
    </location>
</feature>
<name>A0A2T3IUV1_9GAMM</name>
<evidence type="ECO:0000259" key="5">
    <source>
        <dbReference type="PROSITE" id="PS50977"/>
    </source>
</evidence>
<keyword evidence="2 4" id="KW-0238">DNA-binding</keyword>
<dbReference type="SUPFAM" id="SSF46689">
    <property type="entry name" value="Homeodomain-like"/>
    <property type="match status" value="1"/>
</dbReference>
<dbReference type="InterPro" id="IPR050109">
    <property type="entry name" value="HTH-type_TetR-like_transc_reg"/>
</dbReference>
<proteinExistence type="predicted"/>
<dbReference type="Proteomes" id="UP000241222">
    <property type="component" value="Unassembled WGS sequence"/>
</dbReference>
<evidence type="ECO:0000256" key="1">
    <source>
        <dbReference type="ARBA" id="ARBA00023015"/>
    </source>
</evidence>
<dbReference type="Pfam" id="PF00440">
    <property type="entry name" value="TetR_N"/>
    <property type="match status" value="1"/>
</dbReference>
<comment type="caution">
    <text evidence="6">The sequence shown here is derived from an EMBL/GenBank/DDBJ whole genome shotgun (WGS) entry which is preliminary data.</text>
</comment>